<accession>A0AAW2JW11</accession>
<sequence>MPLCPLLAASFAGSLPAGYLGMGSVNASEAAPREMAKASVSFLVSQVLNHKKK</sequence>
<protein>
    <submittedName>
        <fullName evidence="1">Uncharacterized protein</fullName>
    </submittedName>
</protein>
<reference evidence="1" key="2">
    <citation type="journal article" date="2024" name="Plant">
        <title>Genomic evolution and insights into agronomic trait innovations of Sesamum species.</title>
        <authorList>
            <person name="Miao H."/>
            <person name="Wang L."/>
            <person name="Qu L."/>
            <person name="Liu H."/>
            <person name="Sun Y."/>
            <person name="Le M."/>
            <person name="Wang Q."/>
            <person name="Wei S."/>
            <person name="Zheng Y."/>
            <person name="Lin W."/>
            <person name="Duan Y."/>
            <person name="Cao H."/>
            <person name="Xiong S."/>
            <person name="Wang X."/>
            <person name="Wei L."/>
            <person name="Li C."/>
            <person name="Ma Q."/>
            <person name="Ju M."/>
            <person name="Zhao R."/>
            <person name="Li G."/>
            <person name="Mu C."/>
            <person name="Tian Q."/>
            <person name="Mei H."/>
            <person name="Zhang T."/>
            <person name="Gao T."/>
            <person name="Zhang H."/>
        </authorList>
    </citation>
    <scope>NUCLEOTIDE SEQUENCE</scope>
    <source>
        <strain evidence="1">G02</strain>
    </source>
</reference>
<comment type="caution">
    <text evidence="1">The sequence shown here is derived from an EMBL/GenBank/DDBJ whole genome shotgun (WGS) entry which is preliminary data.</text>
</comment>
<dbReference type="EMBL" id="JACGWJ010000031">
    <property type="protein sequence ID" value="KAL0298819.1"/>
    <property type="molecule type" value="Genomic_DNA"/>
</dbReference>
<evidence type="ECO:0000313" key="1">
    <source>
        <dbReference type="EMBL" id="KAL0298819.1"/>
    </source>
</evidence>
<gene>
    <name evidence="1" type="ORF">Sradi_6541700</name>
</gene>
<proteinExistence type="predicted"/>
<organism evidence="1">
    <name type="scientific">Sesamum radiatum</name>
    <name type="common">Black benniseed</name>
    <dbReference type="NCBI Taxonomy" id="300843"/>
    <lineage>
        <taxon>Eukaryota</taxon>
        <taxon>Viridiplantae</taxon>
        <taxon>Streptophyta</taxon>
        <taxon>Embryophyta</taxon>
        <taxon>Tracheophyta</taxon>
        <taxon>Spermatophyta</taxon>
        <taxon>Magnoliopsida</taxon>
        <taxon>eudicotyledons</taxon>
        <taxon>Gunneridae</taxon>
        <taxon>Pentapetalae</taxon>
        <taxon>asterids</taxon>
        <taxon>lamiids</taxon>
        <taxon>Lamiales</taxon>
        <taxon>Pedaliaceae</taxon>
        <taxon>Sesamum</taxon>
    </lineage>
</organism>
<reference evidence="1" key="1">
    <citation type="submission" date="2020-06" db="EMBL/GenBank/DDBJ databases">
        <authorList>
            <person name="Li T."/>
            <person name="Hu X."/>
            <person name="Zhang T."/>
            <person name="Song X."/>
            <person name="Zhang H."/>
            <person name="Dai N."/>
            <person name="Sheng W."/>
            <person name="Hou X."/>
            <person name="Wei L."/>
        </authorList>
    </citation>
    <scope>NUCLEOTIDE SEQUENCE</scope>
    <source>
        <strain evidence="1">G02</strain>
        <tissue evidence="1">Leaf</tissue>
    </source>
</reference>
<name>A0AAW2JW11_SESRA</name>
<dbReference type="AlphaFoldDB" id="A0AAW2JW11"/>